<evidence type="ECO:0000313" key="1">
    <source>
        <dbReference type="EMBL" id="CEF62078.1"/>
    </source>
</evidence>
<dbReference type="Proteomes" id="UP000035682">
    <property type="component" value="Unplaced"/>
</dbReference>
<evidence type="ECO:0000313" key="2">
    <source>
        <dbReference type="Proteomes" id="UP000035682"/>
    </source>
</evidence>
<accession>A0A090MU94</accession>
<dbReference type="EMBL" id="LN609528">
    <property type="protein sequence ID" value="CEF62078.1"/>
    <property type="molecule type" value="Genomic_DNA"/>
</dbReference>
<organism evidence="1">
    <name type="scientific">Strongyloides ratti</name>
    <name type="common">Parasitic roundworm</name>
    <dbReference type="NCBI Taxonomy" id="34506"/>
    <lineage>
        <taxon>Eukaryota</taxon>
        <taxon>Metazoa</taxon>
        <taxon>Ecdysozoa</taxon>
        <taxon>Nematoda</taxon>
        <taxon>Chromadorea</taxon>
        <taxon>Rhabditida</taxon>
        <taxon>Tylenchina</taxon>
        <taxon>Panagrolaimomorpha</taxon>
        <taxon>Strongyloidoidea</taxon>
        <taxon>Strongyloididae</taxon>
        <taxon>Strongyloides</taxon>
    </lineage>
</organism>
<evidence type="ECO:0000313" key="4">
    <source>
        <dbReference type="WormBase" id="SRAE_1000035200"/>
    </source>
</evidence>
<dbReference type="WBParaSite" id="SRAE_1000035200.1">
    <property type="protein sequence ID" value="SRAE_1000035200.1"/>
    <property type="gene ID" value="WBGene00256948"/>
</dbReference>
<dbReference type="RefSeq" id="XP_024501280.1">
    <property type="nucleotide sequence ID" value="XM_024647176.1"/>
</dbReference>
<dbReference type="WormBase" id="SRAE_1000035200">
    <property type="protein sequence ID" value="SRP02129"/>
    <property type="gene ID" value="WBGene00256948"/>
</dbReference>
<protein>
    <submittedName>
        <fullName evidence="1 3">Uncharacterized protein</fullName>
    </submittedName>
</protein>
<reference evidence="1 2" key="1">
    <citation type="submission" date="2014-09" db="EMBL/GenBank/DDBJ databases">
        <authorList>
            <person name="Martin A.A."/>
        </authorList>
    </citation>
    <scope>NUCLEOTIDE SEQUENCE</scope>
    <source>
        <strain evidence="2">ED321</strain>
        <strain evidence="1">ED321 Heterogonic</strain>
    </source>
</reference>
<dbReference type="AlphaFoldDB" id="A0A090MU94"/>
<name>A0A090MU94_STRRB</name>
<keyword evidence="2" id="KW-1185">Reference proteome</keyword>
<reference evidence="3" key="2">
    <citation type="submission" date="2020-12" db="UniProtKB">
        <authorList>
            <consortium name="WormBaseParasite"/>
        </authorList>
    </citation>
    <scope>IDENTIFICATION</scope>
</reference>
<proteinExistence type="predicted"/>
<sequence length="287" mass="33798">MNQKMCQENQILSSLSFLKELDINHKISQLEYPTWDDDNEEEGCKNVVKNIHINIYVPFFKNILLKWDERLVTTNVSSIFYEKIPKINKLFEYTRRISLSIFPKKESNFDKNIKDNKILSVKSKRNEYNKIVNMSQIQYENNDLVNLSKNLISNCTFDYTQFFSPHLFNFSSYTSSFYSFVKFSSPSCEKFIKTLGSSKKNSCVVAKCEENEKTWKNCNILSIPHIFVISIVPNNFEKNCQKLYGLELTNTNINELEKSYEYESLPSINLNLPISFFYPFSCEKEEE</sequence>
<dbReference type="GeneID" id="36374443"/>
<dbReference type="CTD" id="36374443"/>
<gene>
    <name evidence="1 3 4" type="ORF">SRAE_1000035200</name>
</gene>
<evidence type="ECO:0000313" key="3">
    <source>
        <dbReference type="WBParaSite" id="SRAE_1000035200.1"/>
    </source>
</evidence>